<feature type="transmembrane region" description="Helical" evidence="1">
    <location>
        <begin position="210"/>
        <end position="233"/>
    </location>
</feature>
<dbReference type="Proteomes" id="UP000540656">
    <property type="component" value="Unassembled WGS sequence"/>
</dbReference>
<protein>
    <submittedName>
        <fullName evidence="2">CP family cyanate transporter-like MFS transporter</fullName>
    </submittedName>
</protein>
<evidence type="ECO:0000313" key="2">
    <source>
        <dbReference type="EMBL" id="NYG58301.1"/>
    </source>
</evidence>
<gene>
    <name evidence="2" type="ORF">BJ980_001224</name>
</gene>
<accession>A0A7Y9UQ77</accession>
<feature type="transmembrane region" description="Helical" evidence="1">
    <location>
        <begin position="80"/>
        <end position="98"/>
    </location>
</feature>
<feature type="transmembrane region" description="Helical" evidence="1">
    <location>
        <begin position="364"/>
        <end position="385"/>
    </location>
</feature>
<dbReference type="InterPro" id="IPR052524">
    <property type="entry name" value="MFS_Cyanate_Porter"/>
</dbReference>
<feature type="transmembrane region" description="Helical" evidence="1">
    <location>
        <begin position="166"/>
        <end position="189"/>
    </location>
</feature>
<dbReference type="InterPro" id="IPR036259">
    <property type="entry name" value="MFS_trans_sf"/>
</dbReference>
<dbReference type="Pfam" id="PF07690">
    <property type="entry name" value="MFS_1"/>
    <property type="match status" value="1"/>
</dbReference>
<name>A0A7Y9UQ77_9ACTN</name>
<feature type="transmembrane region" description="Helical" evidence="1">
    <location>
        <begin position="302"/>
        <end position="322"/>
    </location>
</feature>
<dbReference type="AlphaFoldDB" id="A0A7Y9UQ77"/>
<reference evidence="2 3" key="1">
    <citation type="submission" date="2020-07" db="EMBL/GenBank/DDBJ databases">
        <title>Sequencing the genomes of 1000 actinobacteria strains.</title>
        <authorList>
            <person name="Klenk H.-P."/>
        </authorList>
    </citation>
    <scope>NUCLEOTIDE SEQUENCE [LARGE SCALE GENOMIC DNA]</scope>
    <source>
        <strain evidence="2 3">DSM 23819</strain>
    </source>
</reference>
<keyword evidence="1" id="KW-1133">Transmembrane helix</keyword>
<evidence type="ECO:0000256" key="1">
    <source>
        <dbReference type="SAM" id="Phobius"/>
    </source>
</evidence>
<feature type="transmembrane region" description="Helical" evidence="1">
    <location>
        <begin position="138"/>
        <end position="160"/>
    </location>
</feature>
<organism evidence="2 3">
    <name type="scientific">Nocardioides daedukensis</name>
    <dbReference type="NCBI Taxonomy" id="634462"/>
    <lineage>
        <taxon>Bacteria</taxon>
        <taxon>Bacillati</taxon>
        <taxon>Actinomycetota</taxon>
        <taxon>Actinomycetes</taxon>
        <taxon>Propionibacteriales</taxon>
        <taxon>Nocardioidaceae</taxon>
        <taxon>Nocardioides</taxon>
    </lineage>
</organism>
<feature type="transmembrane region" description="Helical" evidence="1">
    <location>
        <begin position="277"/>
        <end position="296"/>
    </location>
</feature>
<dbReference type="PANTHER" id="PTHR23523:SF2">
    <property type="entry name" value="2-NITROIMIDAZOLE TRANSPORTER"/>
    <property type="match status" value="1"/>
</dbReference>
<evidence type="ECO:0000313" key="3">
    <source>
        <dbReference type="Proteomes" id="UP000540656"/>
    </source>
</evidence>
<dbReference type="EMBL" id="JACCAA010000001">
    <property type="protein sequence ID" value="NYG58301.1"/>
    <property type="molecule type" value="Genomic_DNA"/>
</dbReference>
<keyword evidence="1" id="KW-0472">Membrane</keyword>
<dbReference type="GO" id="GO:0022857">
    <property type="term" value="F:transmembrane transporter activity"/>
    <property type="evidence" value="ECO:0007669"/>
    <property type="project" value="InterPro"/>
</dbReference>
<dbReference type="Gene3D" id="1.20.1250.20">
    <property type="entry name" value="MFS general substrate transporter like domains"/>
    <property type="match status" value="2"/>
</dbReference>
<dbReference type="PANTHER" id="PTHR23523">
    <property type="match status" value="1"/>
</dbReference>
<feature type="transmembrane region" description="Helical" evidence="1">
    <location>
        <begin position="47"/>
        <end position="68"/>
    </location>
</feature>
<feature type="transmembrane region" description="Helical" evidence="1">
    <location>
        <begin position="245"/>
        <end position="265"/>
    </location>
</feature>
<comment type="caution">
    <text evidence="2">The sequence shown here is derived from an EMBL/GenBank/DDBJ whole genome shotgun (WGS) entry which is preliminary data.</text>
</comment>
<feature type="transmembrane region" description="Helical" evidence="1">
    <location>
        <begin position="342"/>
        <end position="358"/>
    </location>
</feature>
<dbReference type="InterPro" id="IPR011701">
    <property type="entry name" value="MFS"/>
</dbReference>
<sequence length="397" mass="41010">MTEQSPSPAGRRLALFALVVLALNMRPAAVSVGPVLAEVRDGLDMSTTVAGVLTSLPVVLFALVGAVAPWLSRTVGIHRTILASLLAVTAGLALRSMVDSPGPFLVLSAVALAGMATANVLLPSLVKLHFPDRVGTVTALYTTAMAIGLTCSLLLTVPVAEQFGGWRVGLGVWAALALLSALPWLLMAAHDRHVGPAGSTIRLGAVARTPLGIAMALFFGLQSTAAYTIFGWFAQLWRDSGYSPAQAGALVGLVAGVSIPLSLWIPRAAAAREDQRVVLLAVMACYPVGYVGLMVAPYSGAIAWAVLIGVGACTFPLILSLIPMRARTAEGTAALSGWTQSAGYLIAAIGPLAVGATYDATGGWTLPLGLLLVLAVPQLLLGLYCSRPGYIEDQLAR</sequence>
<feature type="transmembrane region" description="Helical" evidence="1">
    <location>
        <begin position="104"/>
        <end position="126"/>
    </location>
</feature>
<proteinExistence type="predicted"/>
<dbReference type="SUPFAM" id="SSF103473">
    <property type="entry name" value="MFS general substrate transporter"/>
    <property type="match status" value="1"/>
</dbReference>
<keyword evidence="3" id="KW-1185">Reference proteome</keyword>
<dbReference type="RefSeq" id="WP_343047712.1">
    <property type="nucleotide sequence ID" value="NZ_JACCAA010000001.1"/>
</dbReference>
<keyword evidence="1" id="KW-0812">Transmembrane</keyword>